<evidence type="ECO:0000256" key="1">
    <source>
        <dbReference type="SAM" id="MobiDB-lite"/>
    </source>
</evidence>
<reference evidence="2" key="1">
    <citation type="submission" date="2024-06" db="EMBL/GenBank/DDBJ databases">
        <authorList>
            <consortium name="consrtm"/>
            <person name="Uemura M."/>
            <person name="Terahara T."/>
        </authorList>
    </citation>
    <scope>NUCLEOTIDE SEQUENCE</scope>
    <source>
        <strain evidence="2">KM77-8</strain>
    </source>
</reference>
<dbReference type="EMBL" id="AP035768">
    <property type="protein sequence ID" value="BFO20490.1"/>
    <property type="molecule type" value="Genomic_DNA"/>
</dbReference>
<sequence length="174" mass="17557">MSDSSILPPARLNPEAELARDALSTPLLSRAARLARWAGPDTRVDAGGGLVDEQLPAAAAELGLTGDDAAADASEAWRAAVDAGLVDVVDEEEGTVTAGDALAALTAGAPQDVLEVWLAALESVLADASVPDLGGLVDAIADGEGSGSSTSTRWTGTPTPRPTSWTGYWGTCTC</sequence>
<gene>
    <name evidence="2" type="ORF">SHKM778_68780</name>
</gene>
<dbReference type="AlphaFoldDB" id="A0AAT9HU08"/>
<name>A0AAT9HU08_9ACTN</name>
<reference evidence="2" key="2">
    <citation type="submission" date="2024-07" db="EMBL/GenBank/DDBJ databases">
        <title>Streptomyces haneummycinica sp. nov., a new antibiotic-producing actinobacterium isolated from marine sediment.</title>
        <authorList>
            <person name="Uemura M."/>
            <person name="Hamada M."/>
            <person name="Hirano S."/>
            <person name="Kobayashi K."/>
            <person name="Ohshiro T."/>
            <person name="Kobayashi T."/>
            <person name="Terahara T."/>
        </authorList>
    </citation>
    <scope>NUCLEOTIDE SEQUENCE</scope>
    <source>
        <strain evidence="2">KM77-8</strain>
    </source>
</reference>
<protein>
    <submittedName>
        <fullName evidence="2">Uncharacterized protein</fullName>
    </submittedName>
</protein>
<feature type="compositionally biased region" description="Low complexity" evidence="1">
    <location>
        <begin position="147"/>
        <end position="162"/>
    </location>
</feature>
<proteinExistence type="predicted"/>
<organism evidence="2">
    <name type="scientific">Streptomyces haneummycinicus</name>
    <dbReference type="NCBI Taxonomy" id="3074435"/>
    <lineage>
        <taxon>Bacteria</taxon>
        <taxon>Bacillati</taxon>
        <taxon>Actinomycetota</taxon>
        <taxon>Actinomycetes</taxon>
        <taxon>Kitasatosporales</taxon>
        <taxon>Streptomycetaceae</taxon>
        <taxon>Streptomyces</taxon>
    </lineage>
</organism>
<evidence type="ECO:0000313" key="2">
    <source>
        <dbReference type="EMBL" id="BFO20490.1"/>
    </source>
</evidence>
<feature type="region of interest" description="Disordered" evidence="1">
    <location>
        <begin position="142"/>
        <end position="162"/>
    </location>
</feature>
<accession>A0AAT9HU08</accession>